<dbReference type="InterPro" id="IPR050873">
    <property type="entry name" value="V-ATPase_V0D/AC39_subunit"/>
</dbReference>
<dbReference type="Pfam" id="PF01992">
    <property type="entry name" value="vATP-synt_AC39"/>
    <property type="match status" value="1"/>
</dbReference>
<dbReference type="InterPro" id="IPR036079">
    <property type="entry name" value="ATPase_csu/dsu_sf"/>
</dbReference>
<evidence type="ECO:0000313" key="4">
    <source>
        <dbReference type="Proteomes" id="UP000543642"/>
    </source>
</evidence>
<proteinExistence type="predicted"/>
<evidence type="ECO:0000256" key="2">
    <source>
        <dbReference type="ARBA" id="ARBA00023065"/>
    </source>
</evidence>
<evidence type="ECO:0000256" key="1">
    <source>
        <dbReference type="ARBA" id="ARBA00022448"/>
    </source>
</evidence>
<keyword evidence="2" id="KW-0406">Ion transport</keyword>
<sequence length="353" mass="42135">MNNALMNYSGISAKVRAMKGRLLDREAYYNIASMQSVPEFLSWIKTVPSYIKVFESVPETVLHRGEIEKLLQLALYDDYARIYAFAGPDQRKFLKVYFRRYEIQIVKTFLHLIFDHRDILFDTSLIPPHFRDQSSISLDALSRCKSLDEFFEVIEHSDYYPLLKALKDRTDVSLFDYELALDIYFFKFLWKLKDKVLKAWELEQMTKIYGTQIDLLNILWIYRSKRFYQVEPSQMYSNLIPVHFRLTPSYIRRLIESETLDEYRELLGRSFYGRALTSVEQSAADSDTALWRMYQEIMRNLRRQAARKYPYSLAVIEEYLFLREEEINRLTTAMECIRYGLDADQTLRYVQST</sequence>
<organism evidence="3 4">
    <name type="scientific">Catenibacillus scindens</name>
    <dbReference type="NCBI Taxonomy" id="673271"/>
    <lineage>
        <taxon>Bacteria</taxon>
        <taxon>Bacillati</taxon>
        <taxon>Bacillota</taxon>
        <taxon>Clostridia</taxon>
        <taxon>Lachnospirales</taxon>
        <taxon>Lachnospiraceae</taxon>
        <taxon>Catenibacillus</taxon>
    </lineage>
</organism>
<dbReference type="PANTHER" id="PTHR38682">
    <property type="entry name" value="V-TYPE ATP SYNTHASE SUBUNIT C"/>
    <property type="match status" value="1"/>
</dbReference>
<reference evidence="3 4" key="1">
    <citation type="submission" date="2020-08" db="EMBL/GenBank/DDBJ databases">
        <title>Genomic Encyclopedia of Type Strains, Phase IV (KMG-IV): sequencing the most valuable type-strain genomes for metagenomic binning, comparative biology and taxonomic classification.</title>
        <authorList>
            <person name="Goeker M."/>
        </authorList>
    </citation>
    <scope>NUCLEOTIDE SEQUENCE [LARGE SCALE GENOMIC DNA]</scope>
    <source>
        <strain evidence="3 4">DSM 106146</strain>
    </source>
</reference>
<accession>A0A7W8HBI5</accession>
<name>A0A7W8HBI5_9FIRM</name>
<keyword evidence="1" id="KW-0813">Transport</keyword>
<dbReference type="RefSeq" id="WP_183773540.1">
    <property type="nucleotide sequence ID" value="NZ_CAWVEG010000008.1"/>
</dbReference>
<dbReference type="GO" id="GO:0046961">
    <property type="term" value="F:proton-transporting ATPase activity, rotational mechanism"/>
    <property type="evidence" value="ECO:0007669"/>
    <property type="project" value="InterPro"/>
</dbReference>
<dbReference type="EMBL" id="JACHFW010000006">
    <property type="protein sequence ID" value="MBB5264695.1"/>
    <property type="molecule type" value="Genomic_DNA"/>
</dbReference>
<dbReference type="PANTHER" id="PTHR38682:SF1">
    <property type="entry name" value="V-TYPE ATP SYNTHASE SUBUNIT C"/>
    <property type="match status" value="1"/>
</dbReference>
<dbReference type="Proteomes" id="UP000543642">
    <property type="component" value="Unassembled WGS sequence"/>
</dbReference>
<dbReference type="SUPFAM" id="SSF103486">
    <property type="entry name" value="V-type ATP synthase subunit C"/>
    <property type="match status" value="1"/>
</dbReference>
<dbReference type="InterPro" id="IPR002843">
    <property type="entry name" value="ATPase_V0-cplx_csu/dsu"/>
</dbReference>
<protein>
    <submittedName>
        <fullName evidence="3">V/A-type H+-transporting ATPase subunit C</fullName>
    </submittedName>
</protein>
<dbReference type="Gene3D" id="1.10.132.50">
    <property type="entry name" value="ATP synthase (C/AC39) subunit, domain 3"/>
    <property type="match status" value="3"/>
</dbReference>
<dbReference type="AlphaFoldDB" id="A0A7W8HBI5"/>
<dbReference type="InterPro" id="IPR044911">
    <property type="entry name" value="V-type_ATPase_csu/dsu_dom_3"/>
</dbReference>
<evidence type="ECO:0000313" key="3">
    <source>
        <dbReference type="EMBL" id="MBB5264695.1"/>
    </source>
</evidence>
<comment type="caution">
    <text evidence="3">The sequence shown here is derived from an EMBL/GenBank/DDBJ whole genome shotgun (WGS) entry which is preliminary data.</text>
</comment>
<keyword evidence="4" id="KW-1185">Reference proteome</keyword>
<gene>
    <name evidence="3" type="ORF">HNP82_001823</name>
</gene>